<gene>
    <name evidence="1" type="primary">epsN_10</name>
    <name evidence="1" type="ORF">SDC9_121020</name>
</gene>
<dbReference type="EC" id="2.6.1.-" evidence="1"/>
<name>A0A645CAT2_9ZZZZ</name>
<organism evidence="1">
    <name type="scientific">bioreactor metagenome</name>
    <dbReference type="NCBI Taxonomy" id="1076179"/>
    <lineage>
        <taxon>unclassified sequences</taxon>
        <taxon>metagenomes</taxon>
        <taxon>ecological metagenomes</taxon>
    </lineage>
</organism>
<dbReference type="EMBL" id="VSSQ01025713">
    <property type="protein sequence ID" value="MPM74035.1"/>
    <property type="molecule type" value="Genomic_DNA"/>
</dbReference>
<evidence type="ECO:0000313" key="1">
    <source>
        <dbReference type="EMBL" id="MPM74035.1"/>
    </source>
</evidence>
<protein>
    <submittedName>
        <fullName evidence="1">Putative pyridoxal phosphate-dependent aminotransferase EpsN</fullName>
        <ecNumber evidence="1">2.6.1.-</ecNumber>
    </submittedName>
</protein>
<accession>A0A645CAT2</accession>
<sequence length="285" mass="33398">MDCDDSLCMDPIKLEKFLREECFLSSETLIYKNNGRKISAIVIVDIFGNPADKEKIIQIARKYKLKIVEDSCEAMGSICEYGMYGGKHMGTLGDIGIYSFNGNKIITTGGGGMVVTDSEEIASVCRYLSTQAKDDQLYYVHKNVGYNYRMTNTQAALGLAQLELLEKFIEIKRDNYFRYKLRIENETRYRMIDFRENTRPNYWFYSLLLDNEQQRDDLINFFKENNIQTRPIWYLISELDPYKDCIAYKIEKAKFYWNRVLNLPCSTNLTQKEVDIVVDVLKRFK</sequence>
<dbReference type="Pfam" id="PF01041">
    <property type="entry name" value="DegT_DnrJ_EryC1"/>
    <property type="match status" value="1"/>
</dbReference>
<dbReference type="GO" id="GO:0000271">
    <property type="term" value="P:polysaccharide biosynthetic process"/>
    <property type="evidence" value="ECO:0007669"/>
    <property type="project" value="TreeGrafter"/>
</dbReference>
<keyword evidence="1" id="KW-0808">Transferase</keyword>
<reference evidence="1" key="1">
    <citation type="submission" date="2019-08" db="EMBL/GenBank/DDBJ databases">
        <authorList>
            <person name="Kucharzyk K."/>
            <person name="Murdoch R.W."/>
            <person name="Higgins S."/>
            <person name="Loffler F."/>
        </authorList>
    </citation>
    <scope>NUCLEOTIDE SEQUENCE</scope>
</reference>
<dbReference type="InterPro" id="IPR015421">
    <property type="entry name" value="PyrdxlP-dep_Trfase_major"/>
</dbReference>
<dbReference type="Gene3D" id="3.40.640.10">
    <property type="entry name" value="Type I PLP-dependent aspartate aminotransferase-like (Major domain)"/>
    <property type="match status" value="1"/>
</dbReference>
<dbReference type="InterPro" id="IPR015424">
    <property type="entry name" value="PyrdxlP-dep_Trfase"/>
</dbReference>
<keyword evidence="1" id="KW-0032">Aminotransferase</keyword>
<dbReference type="AlphaFoldDB" id="A0A645CAT2"/>
<dbReference type="GO" id="GO:0008483">
    <property type="term" value="F:transaminase activity"/>
    <property type="evidence" value="ECO:0007669"/>
    <property type="project" value="UniProtKB-KW"/>
</dbReference>
<comment type="caution">
    <text evidence="1">The sequence shown here is derived from an EMBL/GenBank/DDBJ whole genome shotgun (WGS) entry which is preliminary data.</text>
</comment>
<dbReference type="InterPro" id="IPR000653">
    <property type="entry name" value="DegT/StrS_aminotransferase"/>
</dbReference>
<dbReference type="PANTHER" id="PTHR30244:SF30">
    <property type="entry name" value="BLR5990 PROTEIN"/>
    <property type="match status" value="1"/>
</dbReference>
<proteinExistence type="predicted"/>
<dbReference type="PANTHER" id="PTHR30244">
    <property type="entry name" value="TRANSAMINASE"/>
    <property type="match status" value="1"/>
</dbReference>
<dbReference type="SUPFAM" id="SSF53383">
    <property type="entry name" value="PLP-dependent transferases"/>
    <property type="match status" value="1"/>
</dbReference>
<dbReference type="GO" id="GO:0030170">
    <property type="term" value="F:pyridoxal phosphate binding"/>
    <property type="evidence" value="ECO:0007669"/>
    <property type="project" value="TreeGrafter"/>
</dbReference>